<evidence type="ECO:0000256" key="5">
    <source>
        <dbReference type="ARBA" id="ARBA00023284"/>
    </source>
</evidence>
<evidence type="ECO:0000256" key="3">
    <source>
        <dbReference type="ARBA" id="ARBA00022982"/>
    </source>
</evidence>
<evidence type="ECO:0000256" key="1">
    <source>
        <dbReference type="ARBA" id="ARBA00022448"/>
    </source>
</evidence>
<keyword evidence="3" id="KW-0249">Electron transport</keyword>
<dbReference type="OrthoDB" id="2121326at2759"/>
<dbReference type="PRINTS" id="PR00421">
    <property type="entry name" value="THIOREDOXIN"/>
</dbReference>
<dbReference type="GO" id="GO:0015035">
    <property type="term" value="F:protein-disulfide reductase activity"/>
    <property type="evidence" value="ECO:0007669"/>
    <property type="project" value="InterPro"/>
</dbReference>
<dbReference type="NCBIfam" id="TIGR01068">
    <property type="entry name" value="thioredoxin"/>
    <property type="match status" value="1"/>
</dbReference>
<gene>
    <name evidence="7" type="ORF">AXF42_Ash021191</name>
</gene>
<evidence type="ECO:0000313" key="7">
    <source>
        <dbReference type="EMBL" id="PKA60180.1"/>
    </source>
</evidence>
<feature type="domain" description="Thioredoxin" evidence="6">
    <location>
        <begin position="138"/>
        <end position="255"/>
    </location>
</feature>
<dbReference type="EMBL" id="KZ451940">
    <property type="protein sequence ID" value="PKA60180.1"/>
    <property type="molecule type" value="Genomic_DNA"/>
</dbReference>
<evidence type="ECO:0000313" key="8">
    <source>
        <dbReference type="Proteomes" id="UP000236161"/>
    </source>
</evidence>
<proteinExistence type="predicted"/>
<dbReference type="InterPro" id="IPR013766">
    <property type="entry name" value="Thioredoxin_domain"/>
</dbReference>
<keyword evidence="1" id="KW-0813">Transport</keyword>
<dbReference type="STRING" id="1088818.A0A2I0AXB0"/>
<keyword evidence="2" id="KW-0809">Transit peptide</keyword>
<keyword evidence="8" id="KW-1185">Reference proteome</keyword>
<protein>
    <submittedName>
        <fullName evidence="7">Thioredoxin M2, chloroplastic</fullName>
    </submittedName>
</protein>
<dbReference type="PANTHER" id="PTHR45663:SF11">
    <property type="entry name" value="GEO12009P1"/>
    <property type="match status" value="1"/>
</dbReference>
<dbReference type="Proteomes" id="UP000236161">
    <property type="component" value="Unassembled WGS sequence"/>
</dbReference>
<keyword evidence="5" id="KW-0676">Redox-active center</keyword>
<dbReference type="InterPro" id="IPR036249">
    <property type="entry name" value="Thioredoxin-like_sf"/>
</dbReference>
<dbReference type="AlphaFoldDB" id="A0A2I0AXB0"/>
<sequence length="255" mass="28002">MAAAVLESIAAPCARFIPGVASTPRRDQAARLLPECRGLRVARPVRVAASVLRGVSPPVLRWAAVVCEVQGTAVDGMLVSPDLINSSHYFGKRTNKDAVGVGVIPPRRMFSCLKEKAVFGKVSFEERDALEQEDFEKVLLEDLLRRYSLKGFPDVTKDSWRSLVLQSDKPVLVEFWAPWCGPCGMVLPTVAKLSKTYKGKIKCLKLNTDESPEIATQYGIRSIPTIMIFKNGEKKDAVIGAVPESTLIASIEKFL</sequence>
<name>A0A2I0AXB0_9ASPA</name>
<evidence type="ECO:0000256" key="4">
    <source>
        <dbReference type="ARBA" id="ARBA00023157"/>
    </source>
</evidence>
<keyword evidence="4" id="KW-1015">Disulfide bond</keyword>
<dbReference type="PROSITE" id="PS51352">
    <property type="entry name" value="THIOREDOXIN_2"/>
    <property type="match status" value="1"/>
</dbReference>
<dbReference type="SUPFAM" id="SSF52833">
    <property type="entry name" value="Thioredoxin-like"/>
    <property type="match status" value="1"/>
</dbReference>
<evidence type="ECO:0000256" key="2">
    <source>
        <dbReference type="ARBA" id="ARBA00022946"/>
    </source>
</evidence>
<dbReference type="Gene3D" id="3.40.30.10">
    <property type="entry name" value="Glutaredoxin"/>
    <property type="match status" value="1"/>
</dbReference>
<dbReference type="PROSITE" id="PS00194">
    <property type="entry name" value="THIOREDOXIN_1"/>
    <property type="match status" value="1"/>
</dbReference>
<organism evidence="7 8">
    <name type="scientific">Apostasia shenzhenica</name>
    <dbReference type="NCBI Taxonomy" id="1088818"/>
    <lineage>
        <taxon>Eukaryota</taxon>
        <taxon>Viridiplantae</taxon>
        <taxon>Streptophyta</taxon>
        <taxon>Embryophyta</taxon>
        <taxon>Tracheophyta</taxon>
        <taxon>Spermatophyta</taxon>
        <taxon>Magnoliopsida</taxon>
        <taxon>Liliopsida</taxon>
        <taxon>Asparagales</taxon>
        <taxon>Orchidaceae</taxon>
        <taxon>Apostasioideae</taxon>
        <taxon>Apostasia</taxon>
    </lineage>
</organism>
<dbReference type="GO" id="GO:0005737">
    <property type="term" value="C:cytoplasm"/>
    <property type="evidence" value="ECO:0007669"/>
    <property type="project" value="TreeGrafter"/>
</dbReference>
<dbReference type="InterPro" id="IPR005746">
    <property type="entry name" value="Thioredoxin"/>
</dbReference>
<reference evidence="7 8" key="1">
    <citation type="journal article" date="2017" name="Nature">
        <title>The Apostasia genome and the evolution of orchids.</title>
        <authorList>
            <person name="Zhang G.Q."/>
            <person name="Liu K.W."/>
            <person name="Li Z."/>
            <person name="Lohaus R."/>
            <person name="Hsiao Y.Y."/>
            <person name="Niu S.C."/>
            <person name="Wang J.Y."/>
            <person name="Lin Y.C."/>
            <person name="Xu Q."/>
            <person name="Chen L.J."/>
            <person name="Yoshida K."/>
            <person name="Fujiwara S."/>
            <person name="Wang Z.W."/>
            <person name="Zhang Y.Q."/>
            <person name="Mitsuda N."/>
            <person name="Wang M."/>
            <person name="Liu G.H."/>
            <person name="Pecoraro L."/>
            <person name="Huang H.X."/>
            <person name="Xiao X.J."/>
            <person name="Lin M."/>
            <person name="Wu X.Y."/>
            <person name="Wu W.L."/>
            <person name="Chen Y.Y."/>
            <person name="Chang S.B."/>
            <person name="Sakamoto S."/>
            <person name="Ohme-Takagi M."/>
            <person name="Yagi M."/>
            <person name="Zeng S.J."/>
            <person name="Shen C.Y."/>
            <person name="Yeh C.M."/>
            <person name="Luo Y.B."/>
            <person name="Tsai W.C."/>
            <person name="Van de Peer Y."/>
            <person name="Liu Z.J."/>
        </authorList>
    </citation>
    <scope>NUCLEOTIDE SEQUENCE [LARGE SCALE GENOMIC DNA]</scope>
    <source>
        <strain evidence="8">cv. Shenzhen</strain>
        <tissue evidence="7">Stem</tissue>
    </source>
</reference>
<dbReference type="InterPro" id="IPR017937">
    <property type="entry name" value="Thioredoxin_CS"/>
</dbReference>
<accession>A0A2I0AXB0</accession>
<dbReference type="CDD" id="cd02947">
    <property type="entry name" value="TRX_family"/>
    <property type="match status" value="1"/>
</dbReference>
<evidence type="ECO:0000259" key="6">
    <source>
        <dbReference type="PROSITE" id="PS51352"/>
    </source>
</evidence>
<dbReference type="Pfam" id="PF00085">
    <property type="entry name" value="Thioredoxin"/>
    <property type="match status" value="1"/>
</dbReference>
<dbReference type="PANTHER" id="PTHR45663">
    <property type="entry name" value="GEO12009P1"/>
    <property type="match status" value="1"/>
</dbReference>
<dbReference type="FunFam" id="3.40.30.10:FF:000001">
    <property type="entry name" value="Thioredoxin"/>
    <property type="match status" value="1"/>
</dbReference>